<feature type="site" description="Important for substrate specificity" evidence="3">
    <location>
        <position position="185"/>
    </location>
</feature>
<feature type="binding site" evidence="3">
    <location>
        <begin position="70"/>
        <end position="71"/>
    </location>
    <ligand>
        <name>phosphate</name>
        <dbReference type="ChEBI" id="CHEBI:43474"/>
    </ligand>
</feature>
<accession>A0AAN1WKX1</accession>
<dbReference type="RefSeq" id="WP_236984721.1">
    <property type="nucleotide sequence ID" value="NZ_AP023086.1"/>
</dbReference>
<keyword evidence="1 3" id="KW-0328">Glycosyltransferase</keyword>
<feature type="binding site" evidence="3">
    <location>
        <position position="204"/>
    </location>
    <ligand>
        <name>phosphate</name>
        <dbReference type="ChEBI" id="CHEBI:43474"/>
    </ligand>
</feature>
<organism evidence="5 6">
    <name type="scientific">Marinagarivorans cellulosilyticus</name>
    <dbReference type="NCBI Taxonomy" id="2721545"/>
    <lineage>
        <taxon>Bacteria</taxon>
        <taxon>Pseudomonadati</taxon>
        <taxon>Pseudomonadota</taxon>
        <taxon>Gammaproteobacteria</taxon>
        <taxon>Cellvibrionales</taxon>
        <taxon>Cellvibrionaceae</taxon>
        <taxon>Marinagarivorans</taxon>
    </lineage>
</organism>
<feature type="site" description="Important for substrate specificity" evidence="3">
    <location>
        <position position="239"/>
    </location>
</feature>
<dbReference type="EC" id="2.4.2.1" evidence="3"/>
<evidence type="ECO:0000256" key="1">
    <source>
        <dbReference type="ARBA" id="ARBA00022676"/>
    </source>
</evidence>
<dbReference type="GO" id="GO:0017061">
    <property type="term" value="F:S-methyl-5-thioadenosine phosphorylase activity"/>
    <property type="evidence" value="ECO:0007669"/>
    <property type="project" value="InterPro"/>
</dbReference>
<dbReference type="GO" id="GO:0006166">
    <property type="term" value="P:purine ribonucleoside salvage"/>
    <property type="evidence" value="ECO:0007669"/>
    <property type="project" value="UniProtKB-UniRule"/>
</dbReference>
<dbReference type="Gene3D" id="3.40.50.1580">
    <property type="entry name" value="Nucleoside phosphorylase domain"/>
    <property type="match status" value="1"/>
</dbReference>
<dbReference type="HAMAP" id="MF_01963">
    <property type="entry name" value="MTAP"/>
    <property type="match status" value="1"/>
</dbReference>
<sequence>MTDANSPSSLSPSAPYSNSEGITAVIGGSGFYHLNNLADVEMLTLNTPYGNVAGLQKGQVAGKPVIFMMRHGDGHKVPPHKINYRANIWALKSLGVDRIIAVNAVGGIGDDCGPGAIVIPNQIIDYSYGREHTFADVLTDEINHVEFAEPYSPDLIQLLLQAAKSIALPVLGEGCYACTQGPRLETAAEIARLKRDGNTLVGMTAMPEAALARELGIAYGSVCIVANWGAGLSEQAITLADIHAILAQAADKVQGLVGEALG</sequence>
<dbReference type="Proteomes" id="UP001320119">
    <property type="component" value="Chromosome"/>
</dbReference>
<evidence type="ECO:0000313" key="6">
    <source>
        <dbReference type="Proteomes" id="UP001320119"/>
    </source>
</evidence>
<proteinExistence type="inferred from homology"/>
<dbReference type="SUPFAM" id="SSF53167">
    <property type="entry name" value="Purine and uridine phosphorylases"/>
    <property type="match status" value="1"/>
</dbReference>
<keyword evidence="2 3" id="KW-0808">Transferase</keyword>
<dbReference type="GO" id="GO:0005829">
    <property type="term" value="C:cytosol"/>
    <property type="evidence" value="ECO:0007669"/>
    <property type="project" value="TreeGrafter"/>
</dbReference>
<comment type="similarity">
    <text evidence="3">Belongs to the PNP/MTAP phosphorylase family. MTAP subfamily.</text>
</comment>
<comment type="catalytic activity">
    <reaction evidence="3">
        <text>a purine D-ribonucleoside + phosphate = a purine nucleobase + alpha-D-ribose 1-phosphate</text>
        <dbReference type="Rhea" id="RHEA:19805"/>
        <dbReference type="ChEBI" id="CHEBI:26386"/>
        <dbReference type="ChEBI" id="CHEBI:43474"/>
        <dbReference type="ChEBI" id="CHEBI:57720"/>
        <dbReference type="ChEBI" id="CHEBI:142355"/>
        <dbReference type="EC" id="2.4.2.1"/>
    </reaction>
</comment>
<feature type="domain" description="Nucleoside phosphorylase" evidence="4">
    <location>
        <begin position="24"/>
        <end position="260"/>
    </location>
</feature>
<dbReference type="EMBL" id="AP023086">
    <property type="protein sequence ID" value="BCD99455.1"/>
    <property type="molecule type" value="Genomic_DNA"/>
</dbReference>
<comment type="caution">
    <text evidence="3">Lacks conserved residue(s) required for the propagation of feature annotation.</text>
</comment>
<keyword evidence="3" id="KW-0660">Purine salvage</keyword>
<comment type="pathway">
    <text evidence="3">Purine metabolism; purine nucleoside salvage.</text>
</comment>
<evidence type="ECO:0000313" key="5">
    <source>
        <dbReference type="EMBL" id="BCD99455.1"/>
    </source>
</evidence>
<gene>
    <name evidence="5" type="ORF">MARGE09_P3657</name>
</gene>
<dbReference type="InterPro" id="IPR010044">
    <property type="entry name" value="MTAP"/>
</dbReference>
<name>A0AAN1WKX1_9GAMM</name>
<dbReference type="InterPro" id="IPR035994">
    <property type="entry name" value="Nucleoside_phosphorylase_sf"/>
</dbReference>
<feature type="binding site" evidence="3">
    <location>
        <position position="203"/>
    </location>
    <ligand>
        <name>substrate</name>
    </ligand>
</feature>
<comment type="miscellaneous">
    <text evidence="3">Although this enzyme belongs to the family of MTA phosphorylases based on sequence homology, it lacks several conserved amino acids in the substrate binding pocket that confer specificity towards MTA.</text>
</comment>
<dbReference type="NCBIfam" id="NF006599">
    <property type="entry name" value="PRK09136.1"/>
    <property type="match status" value="1"/>
</dbReference>
<dbReference type="GO" id="GO:0019509">
    <property type="term" value="P:L-methionine salvage from methylthioadenosine"/>
    <property type="evidence" value="ECO:0007669"/>
    <property type="project" value="TreeGrafter"/>
</dbReference>
<dbReference type="PANTHER" id="PTHR42679:SF2">
    <property type="entry name" value="S-METHYL-5'-THIOADENOSINE PHOSPHORYLASE"/>
    <property type="match status" value="1"/>
</dbReference>
<dbReference type="CDD" id="cd09010">
    <property type="entry name" value="MTAP_SsMTAPII_like_MTIP"/>
    <property type="match status" value="1"/>
</dbReference>
<feature type="binding site" evidence="3">
    <location>
        <position position="29"/>
    </location>
    <ligand>
        <name>phosphate</name>
        <dbReference type="ChEBI" id="CHEBI:43474"/>
    </ligand>
</feature>
<evidence type="ECO:0000256" key="3">
    <source>
        <dbReference type="HAMAP-Rule" id="MF_01963"/>
    </source>
</evidence>
<comment type="function">
    <text evidence="3">Purine nucleoside phosphorylase involved in purine salvage.</text>
</comment>
<comment type="subunit">
    <text evidence="3">Homohexamer. Dimer of a homotrimer.</text>
</comment>
<dbReference type="AlphaFoldDB" id="A0AAN1WKX1"/>
<protein>
    <recommendedName>
        <fullName evidence="3">Purine nucleoside phosphorylase</fullName>
        <shortName evidence="3">PNP</shortName>
        <ecNumber evidence="3">2.4.2.1</ecNumber>
    </recommendedName>
</protein>
<evidence type="ECO:0000256" key="2">
    <source>
        <dbReference type="ARBA" id="ARBA00022679"/>
    </source>
</evidence>
<reference evidence="5 6" key="1">
    <citation type="journal article" date="2022" name="IScience">
        <title>An ultrasensitive nanofiber-based assay for enzymatic hydrolysis and deep-sea microbial degradation of cellulose.</title>
        <authorList>
            <person name="Tsudome M."/>
            <person name="Tachioka M."/>
            <person name="Miyazaki M."/>
            <person name="Uchimura K."/>
            <person name="Tsuda M."/>
            <person name="Takaki Y."/>
            <person name="Deguchi S."/>
        </authorList>
    </citation>
    <scope>NUCLEOTIDE SEQUENCE [LARGE SCALE GENOMIC DNA]</scope>
    <source>
        <strain evidence="5 6">GE09</strain>
    </source>
</reference>
<evidence type="ECO:0000259" key="4">
    <source>
        <dbReference type="Pfam" id="PF01048"/>
    </source>
</evidence>
<dbReference type="InterPro" id="IPR000845">
    <property type="entry name" value="Nucleoside_phosphorylase_d"/>
</dbReference>
<keyword evidence="6" id="KW-1185">Reference proteome</keyword>
<dbReference type="Pfam" id="PF01048">
    <property type="entry name" value="PNP_UDP_1"/>
    <property type="match status" value="1"/>
</dbReference>
<dbReference type="KEGG" id="marq:MARGE09_P3657"/>
<dbReference type="PANTHER" id="PTHR42679">
    <property type="entry name" value="S-METHYL-5'-THIOADENOSINE PHOSPHORYLASE"/>
    <property type="match status" value="1"/>
</dbReference>